<dbReference type="EMBL" id="MIKG01000012">
    <property type="protein sequence ID" value="RAO70539.1"/>
    <property type="molecule type" value="Genomic_DNA"/>
</dbReference>
<dbReference type="GeneID" id="63795767"/>
<sequence length="547" mass="63857">MARLQVIEDNPWEEEWRKRDKEEEDNDEEEELENIKSSHHNTGILPSRSIPMRETRTQKGLSLIFGKVDRQIELLDKQVNTVQAELLQARTLVMAVRSTVANLNKPEASNLLEEDAFTNYLRIADRLKAISNNIFMIIPDHGRQIVRTQKAYTYNPGFVYSNSELDEPDPEPSIDIDEWTARETYLYGYKFDNMLFESAFNESSSSESVSSDFAPDLNVSPPLPRSPTREWYAPNRARWIRRPSPSLRVGYERRRQPILRNRHTVHFARTPRSRVSSAFSSRDMYDSPSDSSSMNYWQRENFSRPSRRYPYYPSKGRVVPETRRSHRSSFIPSTKVEFEPQHWQVNESSQIPLEEPSVLSAMPKVLESTRRAVRAASRSRHPLSYRSESTEQYEIEPREGWVEEEIEIPPEEPRLVSVDTQERQQVFSLERTLEEPRLISVDPKKKRQAFSLEATQEKPRVVSVGPKETQRAFSLEAILHEERTLLLEKLYKVQEQLEATQRRPIVKSLISARDDIKGSVPKEKFWTRLRSKFVDHSKQQDGHDLAA</sequence>
<reference evidence="2 3" key="1">
    <citation type="journal article" date="2017" name="Biotechnol. Biofuels">
        <title>Differential beta-glucosidase expression as a function of carbon source availability in Talaromyces amestolkiae: a genomic and proteomic approach.</title>
        <authorList>
            <person name="de Eugenio L.I."/>
            <person name="Mendez-Liter J.A."/>
            <person name="Nieto-Dominguez M."/>
            <person name="Alonso L."/>
            <person name="Gil-Munoz J."/>
            <person name="Barriuso J."/>
            <person name="Prieto A."/>
            <person name="Martinez M.J."/>
        </authorList>
    </citation>
    <scope>NUCLEOTIDE SEQUENCE [LARGE SCALE GENOMIC DNA]</scope>
    <source>
        <strain evidence="2 3">CIB</strain>
    </source>
</reference>
<dbReference type="RefSeq" id="XP_040735055.1">
    <property type="nucleotide sequence ID" value="XM_040879150.1"/>
</dbReference>
<gene>
    <name evidence="2" type="ORF">BHQ10_006551</name>
</gene>
<feature type="compositionally biased region" description="Acidic residues" evidence="1">
    <location>
        <begin position="22"/>
        <end position="32"/>
    </location>
</feature>
<dbReference type="OrthoDB" id="3045089at2759"/>
<accession>A0A364L3Z6</accession>
<dbReference type="AlphaFoldDB" id="A0A364L3Z6"/>
<comment type="caution">
    <text evidence="2">The sequence shown here is derived from an EMBL/GenBank/DDBJ whole genome shotgun (WGS) entry which is preliminary data.</text>
</comment>
<protein>
    <submittedName>
        <fullName evidence="2">Uncharacterized protein</fullName>
    </submittedName>
</protein>
<proteinExistence type="predicted"/>
<evidence type="ECO:0000313" key="3">
    <source>
        <dbReference type="Proteomes" id="UP000249363"/>
    </source>
</evidence>
<evidence type="ECO:0000313" key="2">
    <source>
        <dbReference type="EMBL" id="RAO70539.1"/>
    </source>
</evidence>
<name>A0A364L3Z6_TALAM</name>
<feature type="region of interest" description="Disordered" evidence="1">
    <location>
        <begin position="1"/>
        <end position="52"/>
    </location>
</feature>
<dbReference type="Proteomes" id="UP000249363">
    <property type="component" value="Unassembled WGS sequence"/>
</dbReference>
<evidence type="ECO:0000256" key="1">
    <source>
        <dbReference type="SAM" id="MobiDB-lite"/>
    </source>
</evidence>
<keyword evidence="3" id="KW-1185">Reference proteome</keyword>
<organism evidence="2 3">
    <name type="scientific">Talaromyces amestolkiae</name>
    <dbReference type="NCBI Taxonomy" id="1196081"/>
    <lineage>
        <taxon>Eukaryota</taxon>
        <taxon>Fungi</taxon>
        <taxon>Dikarya</taxon>
        <taxon>Ascomycota</taxon>
        <taxon>Pezizomycotina</taxon>
        <taxon>Eurotiomycetes</taxon>
        <taxon>Eurotiomycetidae</taxon>
        <taxon>Eurotiales</taxon>
        <taxon>Trichocomaceae</taxon>
        <taxon>Talaromyces</taxon>
        <taxon>Talaromyces sect. Talaromyces</taxon>
    </lineage>
</organism>